<dbReference type="InterPro" id="IPR004378">
    <property type="entry name" value="F420H2_quin_Rdtase"/>
</dbReference>
<dbReference type="EMBL" id="JAYJJT010000002">
    <property type="protein sequence ID" value="MEB3048581.1"/>
    <property type="molecule type" value="Genomic_DNA"/>
</dbReference>
<organism evidence="1 2">
    <name type="scientific">[Mycobacterium] zoologicum</name>
    <dbReference type="NCBI Taxonomy" id="2872311"/>
    <lineage>
        <taxon>Bacteria</taxon>
        <taxon>Bacillati</taxon>
        <taxon>Actinomycetota</taxon>
        <taxon>Actinomycetes</taxon>
        <taxon>Mycobacteriales</taxon>
        <taxon>Mycobacteriaceae</taxon>
        <taxon>Mycolicibacter</taxon>
    </lineage>
</organism>
<name>A0ABU5YFC0_9MYCO</name>
<evidence type="ECO:0000313" key="2">
    <source>
        <dbReference type="Proteomes" id="UP001299046"/>
    </source>
</evidence>
<comment type="caution">
    <text evidence="1">The sequence shown here is derived from an EMBL/GenBank/DDBJ whole genome shotgun (WGS) entry which is preliminary data.</text>
</comment>
<reference evidence="1 2" key="1">
    <citation type="submission" date="2023-12" db="EMBL/GenBank/DDBJ databases">
        <title>Description of new species of Mycobacterium terrae complex isolated from sewage at the Sao Paulo Zoological Park Foundation in Brazil.</title>
        <authorList>
            <person name="Romagnoli C.L."/>
            <person name="Conceicao E.C."/>
            <person name="Machado E."/>
            <person name="Barreto L.B.P.F."/>
            <person name="Sharma A."/>
            <person name="Silva N.M."/>
            <person name="Marques L.E."/>
            <person name="Juliana M.A."/>
            <person name="Lourenco M.C.S."/>
            <person name="Digiampietri L.A."/>
            <person name="Suffys P.N."/>
            <person name="Viana-Niero C."/>
        </authorList>
    </citation>
    <scope>NUCLEOTIDE SEQUENCE [LARGE SCALE GENOMIC DNA]</scope>
    <source>
        <strain evidence="1 2">MYC123</strain>
    </source>
</reference>
<accession>A0ABU5YFC0</accession>
<dbReference type="Pfam" id="PF04075">
    <property type="entry name" value="F420H2_quin_red"/>
    <property type="match status" value="1"/>
</dbReference>
<dbReference type="NCBIfam" id="TIGR00026">
    <property type="entry name" value="hi_GC_TIGR00026"/>
    <property type="match status" value="1"/>
</dbReference>
<keyword evidence="2" id="KW-1185">Reference proteome</keyword>
<dbReference type="Gene3D" id="2.30.110.10">
    <property type="entry name" value="Electron Transport, Fmn-binding Protein, Chain A"/>
    <property type="match status" value="1"/>
</dbReference>
<gene>
    <name evidence="1" type="ORF">KV112_02325</name>
</gene>
<dbReference type="Proteomes" id="UP001299046">
    <property type="component" value="Unassembled WGS sequence"/>
</dbReference>
<proteinExistence type="predicted"/>
<evidence type="ECO:0000313" key="1">
    <source>
        <dbReference type="EMBL" id="MEB3048581.1"/>
    </source>
</evidence>
<dbReference type="InterPro" id="IPR012349">
    <property type="entry name" value="Split_barrel_FMN-bd"/>
</dbReference>
<dbReference type="RefSeq" id="WP_224860520.1">
    <property type="nucleotide sequence ID" value="NZ_JAYJJT010000002.1"/>
</dbReference>
<sequence length="163" mass="18416">MPRTQPWYVTSAAGLLRSRRLVRMPIWLYRFRLGALAGPRMLMLEHTGRRSGAARYVVLEVLDHATPERYLVASGFGEKAQWFRNIRANPRVRVWAGSHAPAPATARVLDQAEADRSLAEYIGAHPRAWARFKAVLEDTLGAEITETDNPLPLVELRLDQNCT</sequence>
<protein>
    <submittedName>
        <fullName evidence="1">Nitroreductase family deazaflavin-dependent oxidoreductase</fullName>
    </submittedName>
</protein>